<dbReference type="EMBL" id="SACR01000005">
    <property type="protein sequence ID" value="RVU44449.1"/>
    <property type="molecule type" value="Genomic_DNA"/>
</dbReference>
<feature type="compositionally biased region" description="Low complexity" evidence="7">
    <location>
        <begin position="1"/>
        <end position="18"/>
    </location>
</feature>
<dbReference type="Pfam" id="PF01029">
    <property type="entry name" value="NusB"/>
    <property type="match status" value="1"/>
</dbReference>
<sequence>MTTPQADPAPEAQPAAKPAAKRAAPKSARRRSREFALQGLYRWLIAGGDGAAAEADVREQDGFEKMDRAHFDALLHGGIEQASALDAVLSRHVDRKTTMLSPIEHAVLMIGVYELMHCLDIPYRVAINEAVELAKSFGGTDGHKYVNGVLDKCAAELRPNEARPARR</sequence>
<evidence type="ECO:0000259" key="8">
    <source>
        <dbReference type="Pfam" id="PF01029"/>
    </source>
</evidence>
<dbReference type="GO" id="GO:0003723">
    <property type="term" value="F:RNA binding"/>
    <property type="evidence" value="ECO:0007669"/>
    <property type="project" value="UniProtKB-UniRule"/>
</dbReference>
<dbReference type="InterPro" id="IPR011605">
    <property type="entry name" value="NusB_fam"/>
</dbReference>
<dbReference type="AlphaFoldDB" id="A0A437RCD5"/>
<evidence type="ECO:0000256" key="3">
    <source>
        <dbReference type="ARBA" id="ARBA00022884"/>
    </source>
</evidence>
<accession>A0A437RCD5</accession>
<dbReference type="GO" id="GO:0031564">
    <property type="term" value="P:transcription antitermination"/>
    <property type="evidence" value="ECO:0007669"/>
    <property type="project" value="UniProtKB-KW"/>
</dbReference>
<dbReference type="InterPro" id="IPR035926">
    <property type="entry name" value="NusB-like_sf"/>
</dbReference>
<evidence type="ECO:0000256" key="4">
    <source>
        <dbReference type="ARBA" id="ARBA00023015"/>
    </source>
</evidence>
<evidence type="ECO:0000256" key="6">
    <source>
        <dbReference type="HAMAP-Rule" id="MF_00073"/>
    </source>
</evidence>
<comment type="similarity">
    <text evidence="1 6">Belongs to the NusB family.</text>
</comment>
<feature type="compositionally biased region" description="Basic residues" evidence="7">
    <location>
        <begin position="19"/>
        <end position="31"/>
    </location>
</feature>
<dbReference type="GO" id="GO:0006353">
    <property type="term" value="P:DNA-templated transcription termination"/>
    <property type="evidence" value="ECO:0007669"/>
    <property type="project" value="UniProtKB-UniRule"/>
</dbReference>
<keyword evidence="5 6" id="KW-0804">Transcription</keyword>
<keyword evidence="3 6" id="KW-0694">RNA-binding</keyword>
<dbReference type="SUPFAM" id="SSF48013">
    <property type="entry name" value="NusB-like"/>
    <property type="match status" value="1"/>
</dbReference>
<feature type="region of interest" description="Disordered" evidence="7">
    <location>
        <begin position="1"/>
        <end position="31"/>
    </location>
</feature>
<dbReference type="Proteomes" id="UP000285575">
    <property type="component" value="Unassembled WGS sequence"/>
</dbReference>
<evidence type="ECO:0000256" key="1">
    <source>
        <dbReference type="ARBA" id="ARBA00005952"/>
    </source>
</evidence>
<evidence type="ECO:0000256" key="7">
    <source>
        <dbReference type="SAM" id="MobiDB-lite"/>
    </source>
</evidence>
<dbReference type="InterPro" id="IPR006027">
    <property type="entry name" value="NusB_RsmB_TIM44"/>
</dbReference>
<dbReference type="Gene3D" id="1.10.940.10">
    <property type="entry name" value="NusB-like"/>
    <property type="match status" value="1"/>
</dbReference>
<feature type="domain" description="NusB/RsmB/TIM44" evidence="8">
    <location>
        <begin position="31"/>
        <end position="154"/>
    </location>
</feature>
<evidence type="ECO:0000256" key="2">
    <source>
        <dbReference type="ARBA" id="ARBA00022814"/>
    </source>
</evidence>
<evidence type="ECO:0000256" key="5">
    <source>
        <dbReference type="ARBA" id="ARBA00023163"/>
    </source>
</evidence>
<dbReference type="GO" id="GO:0005829">
    <property type="term" value="C:cytosol"/>
    <property type="evidence" value="ECO:0007669"/>
    <property type="project" value="TreeGrafter"/>
</dbReference>
<name>A0A437RCD5_9BURK</name>
<dbReference type="PANTHER" id="PTHR11078:SF3">
    <property type="entry name" value="ANTITERMINATION NUSB DOMAIN-CONTAINING PROTEIN"/>
    <property type="match status" value="1"/>
</dbReference>
<evidence type="ECO:0000313" key="9">
    <source>
        <dbReference type="EMBL" id="RVU44449.1"/>
    </source>
</evidence>
<evidence type="ECO:0000313" key="10">
    <source>
        <dbReference type="Proteomes" id="UP000285575"/>
    </source>
</evidence>
<keyword evidence="10" id="KW-1185">Reference proteome</keyword>
<proteinExistence type="inferred from homology"/>
<comment type="caution">
    <text evidence="9">The sequence shown here is derived from an EMBL/GenBank/DDBJ whole genome shotgun (WGS) entry which is preliminary data.</text>
</comment>
<dbReference type="NCBIfam" id="TIGR01951">
    <property type="entry name" value="nusB"/>
    <property type="match status" value="1"/>
</dbReference>
<dbReference type="PANTHER" id="PTHR11078">
    <property type="entry name" value="N UTILIZATION SUBSTANCE PROTEIN B-RELATED"/>
    <property type="match status" value="1"/>
</dbReference>
<keyword evidence="4 6" id="KW-0805">Transcription regulation</keyword>
<gene>
    <name evidence="6 9" type="primary">nusB</name>
    <name evidence="9" type="ORF">EOE66_17435</name>
</gene>
<protein>
    <recommendedName>
        <fullName evidence="6">Transcription antitermination protein NusB</fullName>
    </recommendedName>
    <alternativeName>
        <fullName evidence="6">Antitermination factor NusB</fullName>
    </alternativeName>
</protein>
<keyword evidence="2 6" id="KW-0889">Transcription antitermination</keyword>
<reference evidence="9 10" key="1">
    <citation type="submission" date="2019-01" db="EMBL/GenBank/DDBJ databases">
        <authorList>
            <person name="Chen W.-M."/>
        </authorList>
    </citation>
    <scope>NUCLEOTIDE SEQUENCE [LARGE SCALE GENOMIC DNA]</scope>
    <source>
        <strain evidence="9 10">KYPY4</strain>
    </source>
</reference>
<dbReference type="RefSeq" id="WP_128229994.1">
    <property type="nucleotide sequence ID" value="NZ_SACR01000005.1"/>
</dbReference>
<dbReference type="OrthoDB" id="9789556at2"/>
<comment type="function">
    <text evidence="6">Involved in transcription antitermination. Required for transcription of ribosomal RNA (rRNA) genes. Binds specifically to the boxA antiterminator sequence of the ribosomal RNA (rrn) operons.</text>
</comment>
<dbReference type="HAMAP" id="MF_00073">
    <property type="entry name" value="NusB"/>
    <property type="match status" value="1"/>
</dbReference>
<organism evidence="9 10">
    <name type="scientific">Rubrivivax rivuli</name>
    <dbReference type="NCBI Taxonomy" id="1862385"/>
    <lineage>
        <taxon>Bacteria</taxon>
        <taxon>Pseudomonadati</taxon>
        <taxon>Pseudomonadota</taxon>
        <taxon>Betaproteobacteria</taxon>
        <taxon>Burkholderiales</taxon>
        <taxon>Sphaerotilaceae</taxon>
        <taxon>Rubrivivax</taxon>
    </lineage>
</organism>